<protein>
    <submittedName>
        <fullName evidence="1">Uncharacterized protein</fullName>
    </submittedName>
</protein>
<reference evidence="1" key="1">
    <citation type="submission" date="2022-03" db="EMBL/GenBank/DDBJ databases">
        <authorList>
            <person name="Sayadi A."/>
        </authorList>
    </citation>
    <scope>NUCLEOTIDE SEQUENCE</scope>
</reference>
<dbReference type="AlphaFoldDB" id="A0A9P0MLF0"/>
<keyword evidence="2" id="KW-1185">Reference proteome</keyword>
<evidence type="ECO:0000313" key="1">
    <source>
        <dbReference type="EMBL" id="CAH2014879.1"/>
    </source>
</evidence>
<accession>A0A9P0MLF0</accession>
<evidence type="ECO:0000313" key="2">
    <source>
        <dbReference type="Proteomes" id="UP001152888"/>
    </source>
</evidence>
<name>A0A9P0MLF0_ACAOB</name>
<proteinExistence type="predicted"/>
<sequence length="41" mass="4517">MNKPTKHGKTSTTCRPYVRAVILDTSGFTFSMTLSSCFQSS</sequence>
<comment type="caution">
    <text evidence="1">The sequence shown here is derived from an EMBL/GenBank/DDBJ whole genome shotgun (WGS) entry which is preliminary data.</text>
</comment>
<organism evidence="1 2">
    <name type="scientific">Acanthoscelides obtectus</name>
    <name type="common">Bean weevil</name>
    <name type="synonym">Bruchus obtectus</name>
    <dbReference type="NCBI Taxonomy" id="200917"/>
    <lineage>
        <taxon>Eukaryota</taxon>
        <taxon>Metazoa</taxon>
        <taxon>Ecdysozoa</taxon>
        <taxon>Arthropoda</taxon>
        <taxon>Hexapoda</taxon>
        <taxon>Insecta</taxon>
        <taxon>Pterygota</taxon>
        <taxon>Neoptera</taxon>
        <taxon>Endopterygota</taxon>
        <taxon>Coleoptera</taxon>
        <taxon>Polyphaga</taxon>
        <taxon>Cucujiformia</taxon>
        <taxon>Chrysomeloidea</taxon>
        <taxon>Chrysomelidae</taxon>
        <taxon>Bruchinae</taxon>
        <taxon>Bruchini</taxon>
        <taxon>Acanthoscelides</taxon>
    </lineage>
</organism>
<dbReference type="Proteomes" id="UP001152888">
    <property type="component" value="Unassembled WGS sequence"/>
</dbReference>
<dbReference type="EMBL" id="CAKOFQ010008563">
    <property type="protein sequence ID" value="CAH2014879.1"/>
    <property type="molecule type" value="Genomic_DNA"/>
</dbReference>
<gene>
    <name evidence="1" type="ORF">ACAOBT_LOCUS34376</name>
</gene>